<evidence type="ECO:0000256" key="2">
    <source>
        <dbReference type="ARBA" id="ARBA00022679"/>
    </source>
</evidence>
<dbReference type="SUPFAM" id="SSF53335">
    <property type="entry name" value="S-adenosyl-L-methionine-dependent methyltransferases"/>
    <property type="match status" value="1"/>
</dbReference>
<evidence type="ECO:0008006" key="6">
    <source>
        <dbReference type="Google" id="ProtNLM"/>
    </source>
</evidence>
<sequence>MPGARGDGVRLLDLFCGAGGAAMGYHRAGFEVVGVDHLPQPHYPFEFHQADAMTYPLDGFDAIHASPPCQAYSVLNAFIRRDYPELIEPVRQRAEGLPLVIENVVGAPLREPLLLCGQMFGLRLFRHRLFELPFFALQPGHTHGRWRAPRRGKGNVVPQEGEVWSPTGHMADWPNAARAMGICWMGKRQEVAEAIPPAYTYYVGCKLMVYLGHEDPFVYGGWLSEETLRAGALQRPLQEGAESRDGGLTRPEPQAEAAS</sequence>
<dbReference type="GO" id="GO:0032259">
    <property type="term" value="P:methylation"/>
    <property type="evidence" value="ECO:0007669"/>
    <property type="project" value="UniProtKB-KW"/>
</dbReference>
<dbReference type="Gene3D" id="3.40.50.150">
    <property type="entry name" value="Vaccinia Virus protein VP39"/>
    <property type="match status" value="1"/>
</dbReference>
<dbReference type="PROSITE" id="PS00094">
    <property type="entry name" value="C5_MTASE_1"/>
    <property type="match status" value="1"/>
</dbReference>
<accession>A0A0F9AVA2</accession>
<dbReference type="InterPro" id="IPR029063">
    <property type="entry name" value="SAM-dependent_MTases_sf"/>
</dbReference>
<evidence type="ECO:0000313" key="5">
    <source>
        <dbReference type="EMBL" id="KKL13370.1"/>
    </source>
</evidence>
<proteinExistence type="predicted"/>
<dbReference type="InterPro" id="IPR018117">
    <property type="entry name" value="C5_DNA_meth_AS"/>
</dbReference>
<keyword evidence="3" id="KW-0949">S-adenosyl-L-methionine</keyword>
<dbReference type="AlphaFoldDB" id="A0A0F9AVA2"/>
<dbReference type="InterPro" id="IPR001525">
    <property type="entry name" value="C5_MeTfrase"/>
</dbReference>
<protein>
    <recommendedName>
        <fullName evidence="6">DNA (cytosine-5-)-methyltransferase</fullName>
    </recommendedName>
</protein>
<name>A0A0F9AVA2_9ZZZZ</name>
<dbReference type="GO" id="GO:0008168">
    <property type="term" value="F:methyltransferase activity"/>
    <property type="evidence" value="ECO:0007669"/>
    <property type="project" value="UniProtKB-KW"/>
</dbReference>
<evidence type="ECO:0000256" key="1">
    <source>
        <dbReference type="ARBA" id="ARBA00022603"/>
    </source>
</evidence>
<evidence type="ECO:0000256" key="4">
    <source>
        <dbReference type="SAM" id="MobiDB-lite"/>
    </source>
</evidence>
<keyword evidence="1" id="KW-0489">Methyltransferase</keyword>
<evidence type="ECO:0000256" key="3">
    <source>
        <dbReference type="ARBA" id="ARBA00022691"/>
    </source>
</evidence>
<comment type="caution">
    <text evidence="5">The sequence shown here is derived from an EMBL/GenBank/DDBJ whole genome shotgun (WGS) entry which is preliminary data.</text>
</comment>
<feature type="region of interest" description="Disordered" evidence="4">
    <location>
        <begin position="233"/>
        <end position="259"/>
    </location>
</feature>
<dbReference type="EMBL" id="LAZR01040882">
    <property type="protein sequence ID" value="KKL13370.1"/>
    <property type="molecule type" value="Genomic_DNA"/>
</dbReference>
<organism evidence="5">
    <name type="scientific">marine sediment metagenome</name>
    <dbReference type="NCBI Taxonomy" id="412755"/>
    <lineage>
        <taxon>unclassified sequences</taxon>
        <taxon>metagenomes</taxon>
        <taxon>ecological metagenomes</taxon>
    </lineage>
</organism>
<dbReference type="Pfam" id="PF00145">
    <property type="entry name" value="DNA_methylase"/>
    <property type="match status" value="1"/>
</dbReference>
<gene>
    <name evidence="5" type="ORF">LCGC14_2526440</name>
</gene>
<keyword evidence="2" id="KW-0808">Transferase</keyword>
<reference evidence="5" key="1">
    <citation type="journal article" date="2015" name="Nature">
        <title>Complex archaea that bridge the gap between prokaryotes and eukaryotes.</title>
        <authorList>
            <person name="Spang A."/>
            <person name="Saw J.H."/>
            <person name="Jorgensen S.L."/>
            <person name="Zaremba-Niedzwiedzka K."/>
            <person name="Martijn J."/>
            <person name="Lind A.E."/>
            <person name="van Eijk R."/>
            <person name="Schleper C."/>
            <person name="Guy L."/>
            <person name="Ettema T.J."/>
        </authorList>
    </citation>
    <scope>NUCLEOTIDE SEQUENCE</scope>
</reference>